<proteinExistence type="predicted"/>
<feature type="region of interest" description="Disordered" evidence="3">
    <location>
        <begin position="142"/>
        <end position="189"/>
    </location>
</feature>
<evidence type="ECO:0000313" key="5">
    <source>
        <dbReference type="Proteomes" id="UP001303473"/>
    </source>
</evidence>
<dbReference type="SUPFAM" id="SSF53933">
    <property type="entry name" value="Microbial ribonucleases"/>
    <property type="match status" value="1"/>
</dbReference>
<feature type="compositionally biased region" description="Basic and acidic residues" evidence="3">
    <location>
        <begin position="76"/>
        <end position="88"/>
    </location>
</feature>
<dbReference type="AlphaFoldDB" id="A0AAN6N745"/>
<keyword evidence="1" id="KW-0540">Nuclease</keyword>
<evidence type="ECO:0000256" key="2">
    <source>
        <dbReference type="ARBA" id="ARBA00022801"/>
    </source>
</evidence>
<gene>
    <name evidence="4" type="ORF">QBC46DRAFT_260921</name>
</gene>
<accession>A0AAN6N745</accession>
<feature type="compositionally biased region" description="Low complexity" evidence="3">
    <location>
        <begin position="16"/>
        <end position="26"/>
    </location>
</feature>
<feature type="region of interest" description="Disordered" evidence="3">
    <location>
        <begin position="73"/>
        <end position="102"/>
    </location>
</feature>
<evidence type="ECO:0000256" key="1">
    <source>
        <dbReference type="ARBA" id="ARBA00022722"/>
    </source>
</evidence>
<dbReference type="EMBL" id="MU853796">
    <property type="protein sequence ID" value="KAK3940432.1"/>
    <property type="molecule type" value="Genomic_DNA"/>
</dbReference>
<evidence type="ECO:0000256" key="3">
    <source>
        <dbReference type="SAM" id="MobiDB-lite"/>
    </source>
</evidence>
<dbReference type="GO" id="GO:0004540">
    <property type="term" value="F:RNA nuclease activity"/>
    <property type="evidence" value="ECO:0007669"/>
    <property type="project" value="InterPro"/>
</dbReference>
<evidence type="ECO:0000313" key="4">
    <source>
        <dbReference type="EMBL" id="KAK3940432.1"/>
    </source>
</evidence>
<dbReference type="InterPro" id="IPR016191">
    <property type="entry name" value="Ribonuclease/ribotoxin"/>
</dbReference>
<dbReference type="Gene3D" id="3.10.450.30">
    <property type="entry name" value="Microbial ribonucleases"/>
    <property type="match status" value="1"/>
</dbReference>
<feature type="compositionally biased region" description="Polar residues" evidence="3">
    <location>
        <begin position="89"/>
        <end position="102"/>
    </location>
</feature>
<name>A0AAN6N745_9PEZI</name>
<feature type="region of interest" description="Disordered" evidence="3">
    <location>
        <begin position="1"/>
        <end position="41"/>
    </location>
</feature>
<sequence>MAAGIPGSGTSDSGCPSSGVADSAAPGPAPPGRVPLRPTNSAYYDFKGTPWNRRIPGAQSWMYASEVEAQVLDAPNPRKDLRYPDPFENHSTSDGTNLPLQASTPILHHPLVPGQTTAWKGGRPGAVRAFYNNKNRQVFDVGYHDKNAPRTKSGKEGFTMADYIPAAPPSPPPGDAVDNRESGDQATGP</sequence>
<organism evidence="4 5">
    <name type="scientific">Diplogelasinospora grovesii</name>
    <dbReference type="NCBI Taxonomy" id="303347"/>
    <lineage>
        <taxon>Eukaryota</taxon>
        <taxon>Fungi</taxon>
        <taxon>Dikarya</taxon>
        <taxon>Ascomycota</taxon>
        <taxon>Pezizomycotina</taxon>
        <taxon>Sordariomycetes</taxon>
        <taxon>Sordariomycetidae</taxon>
        <taxon>Sordariales</taxon>
        <taxon>Diplogelasinosporaceae</taxon>
        <taxon>Diplogelasinospora</taxon>
    </lineage>
</organism>
<protein>
    <submittedName>
        <fullName evidence="4">Uncharacterized protein</fullName>
    </submittedName>
</protein>
<dbReference type="GO" id="GO:0003723">
    <property type="term" value="F:RNA binding"/>
    <property type="evidence" value="ECO:0007669"/>
    <property type="project" value="InterPro"/>
</dbReference>
<reference evidence="5" key="1">
    <citation type="journal article" date="2023" name="Mol. Phylogenet. Evol.">
        <title>Genome-scale phylogeny and comparative genomics of the fungal order Sordariales.</title>
        <authorList>
            <person name="Hensen N."/>
            <person name="Bonometti L."/>
            <person name="Westerberg I."/>
            <person name="Brannstrom I.O."/>
            <person name="Guillou S."/>
            <person name="Cros-Aarteil S."/>
            <person name="Calhoun S."/>
            <person name="Haridas S."/>
            <person name="Kuo A."/>
            <person name="Mondo S."/>
            <person name="Pangilinan J."/>
            <person name="Riley R."/>
            <person name="LaButti K."/>
            <person name="Andreopoulos B."/>
            <person name="Lipzen A."/>
            <person name="Chen C."/>
            <person name="Yan M."/>
            <person name="Daum C."/>
            <person name="Ng V."/>
            <person name="Clum A."/>
            <person name="Steindorff A."/>
            <person name="Ohm R.A."/>
            <person name="Martin F."/>
            <person name="Silar P."/>
            <person name="Natvig D.O."/>
            <person name="Lalanne C."/>
            <person name="Gautier V."/>
            <person name="Ament-Velasquez S.L."/>
            <person name="Kruys A."/>
            <person name="Hutchinson M.I."/>
            <person name="Powell A.J."/>
            <person name="Barry K."/>
            <person name="Miller A.N."/>
            <person name="Grigoriev I.V."/>
            <person name="Debuchy R."/>
            <person name="Gladieux P."/>
            <person name="Hiltunen Thoren M."/>
            <person name="Johannesson H."/>
        </authorList>
    </citation>
    <scope>NUCLEOTIDE SEQUENCE [LARGE SCALE GENOMIC DNA]</scope>
    <source>
        <strain evidence="5">CBS 340.73</strain>
    </source>
</reference>
<keyword evidence="2" id="KW-0378">Hydrolase</keyword>
<comment type="caution">
    <text evidence="4">The sequence shown here is derived from an EMBL/GenBank/DDBJ whole genome shotgun (WGS) entry which is preliminary data.</text>
</comment>
<keyword evidence="5" id="KW-1185">Reference proteome</keyword>
<dbReference type="Proteomes" id="UP001303473">
    <property type="component" value="Unassembled WGS sequence"/>
</dbReference>
<dbReference type="GO" id="GO:0016787">
    <property type="term" value="F:hydrolase activity"/>
    <property type="evidence" value="ECO:0007669"/>
    <property type="project" value="UniProtKB-KW"/>
</dbReference>